<gene>
    <name evidence="9" type="ORF">FH972_024912</name>
</gene>
<dbReference type="GO" id="GO:0005049">
    <property type="term" value="F:nuclear export signal receptor activity"/>
    <property type="evidence" value="ECO:0007669"/>
    <property type="project" value="TreeGrafter"/>
</dbReference>
<feature type="domain" description="Importin N-terminal" evidence="8">
    <location>
        <begin position="24"/>
        <end position="97"/>
    </location>
</feature>
<dbReference type="InterPro" id="IPR013713">
    <property type="entry name" value="XPO2_central"/>
</dbReference>
<evidence type="ECO:0000256" key="2">
    <source>
        <dbReference type="ARBA" id="ARBA00004496"/>
    </source>
</evidence>
<dbReference type="PANTHER" id="PTHR10997">
    <property type="entry name" value="IMPORTIN-7, 8, 11"/>
    <property type="match status" value="1"/>
</dbReference>
<comment type="similarity">
    <text evidence="3">Belongs to the XPO2/CSE1 family.</text>
</comment>
<evidence type="ECO:0000256" key="7">
    <source>
        <dbReference type="ARBA" id="ARBA00023242"/>
    </source>
</evidence>
<protein>
    <recommendedName>
        <fullName evidence="8">Importin N-terminal domain-containing protein</fullName>
    </recommendedName>
</protein>
<keyword evidence="7" id="KW-0539">Nucleus</keyword>
<comment type="caution">
    <text evidence="9">The sequence shown here is derived from an EMBL/GenBank/DDBJ whole genome shotgun (WGS) entry which is preliminary data.</text>
</comment>
<reference evidence="9 10" key="1">
    <citation type="submission" date="2019-06" db="EMBL/GenBank/DDBJ databases">
        <title>A chromosomal-level reference genome of Carpinus fangiana (Coryloideae, Betulaceae).</title>
        <authorList>
            <person name="Yang X."/>
            <person name="Wang Z."/>
            <person name="Zhang L."/>
            <person name="Hao G."/>
            <person name="Liu J."/>
            <person name="Yang Y."/>
        </authorList>
    </citation>
    <scope>NUCLEOTIDE SEQUENCE [LARGE SCALE GENOMIC DNA]</scope>
    <source>
        <strain evidence="9">Cfa_2016G</strain>
        <tissue evidence="9">Leaf</tissue>
    </source>
</reference>
<evidence type="ECO:0000256" key="4">
    <source>
        <dbReference type="ARBA" id="ARBA00022448"/>
    </source>
</evidence>
<evidence type="ECO:0000313" key="9">
    <source>
        <dbReference type="EMBL" id="KAB8416393.1"/>
    </source>
</evidence>
<dbReference type="InterPro" id="IPR001494">
    <property type="entry name" value="Importin-beta_N"/>
</dbReference>
<dbReference type="AlphaFoldDB" id="A0A5N6KZP1"/>
<evidence type="ECO:0000256" key="3">
    <source>
        <dbReference type="ARBA" id="ARBA00008669"/>
    </source>
</evidence>
<keyword evidence="6" id="KW-0653">Protein transport</keyword>
<keyword evidence="10" id="KW-1185">Reference proteome</keyword>
<dbReference type="EMBL" id="VIBQ01000031">
    <property type="protein sequence ID" value="KAB8416393.1"/>
    <property type="molecule type" value="Genomic_DNA"/>
</dbReference>
<name>A0A5N6KZP1_9ROSI</name>
<dbReference type="SUPFAM" id="SSF48371">
    <property type="entry name" value="ARM repeat"/>
    <property type="match status" value="1"/>
</dbReference>
<evidence type="ECO:0000313" key="10">
    <source>
        <dbReference type="Proteomes" id="UP000327013"/>
    </source>
</evidence>
<dbReference type="Pfam" id="PF03378">
    <property type="entry name" value="CAS_CSE1"/>
    <property type="match status" value="1"/>
</dbReference>
<dbReference type="SMART" id="SM00913">
    <property type="entry name" value="IBN_N"/>
    <property type="match status" value="1"/>
</dbReference>
<dbReference type="GO" id="GO:0006611">
    <property type="term" value="P:protein export from nucleus"/>
    <property type="evidence" value="ECO:0007669"/>
    <property type="project" value="TreeGrafter"/>
</dbReference>
<evidence type="ECO:0000256" key="6">
    <source>
        <dbReference type="ARBA" id="ARBA00022927"/>
    </source>
</evidence>
<dbReference type="InterPro" id="IPR016024">
    <property type="entry name" value="ARM-type_fold"/>
</dbReference>
<keyword evidence="4" id="KW-0813">Transport</keyword>
<dbReference type="Proteomes" id="UP000327013">
    <property type="component" value="Unassembled WGS sequence"/>
</dbReference>
<dbReference type="GO" id="GO:0005829">
    <property type="term" value="C:cytosol"/>
    <property type="evidence" value="ECO:0007669"/>
    <property type="project" value="TreeGrafter"/>
</dbReference>
<dbReference type="OrthoDB" id="3268246at2759"/>
<evidence type="ECO:0000256" key="1">
    <source>
        <dbReference type="ARBA" id="ARBA00004123"/>
    </source>
</evidence>
<dbReference type="GO" id="GO:0006606">
    <property type="term" value="P:protein import into nucleus"/>
    <property type="evidence" value="ECO:0007669"/>
    <property type="project" value="TreeGrafter"/>
</dbReference>
<evidence type="ECO:0000259" key="8">
    <source>
        <dbReference type="PROSITE" id="PS50166"/>
    </source>
</evidence>
<dbReference type="Pfam" id="PF03810">
    <property type="entry name" value="IBN_N"/>
    <property type="match status" value="1"/>
</dbReference>
<keyword evidence="5" id="KW-0963">Cytoplasm</keyword>
<dbReference type="PANTHER" id="PTHR10997:SF8">
    <property type="entry name" value="EXPORTIN-2"/>
    <property type="match status" value="1"/>
</dbReference>
<organism evidence="9 10">
    <name type="scientific">Carpinus fangiana</name>
    <dbReference type="NCBI Taxonomy" id="176857"/>
    <lineage>
        <taxon>Eukaryota</taxon>
        <taxon>Viridiplantae</taxon>
        <taxon>Streptophyta</taxon>
        <taxon>Embryophyta</taxon>
        <taxon>Tracheophyta</taxon>
        <taxon>Spermatophyta</taxon>
        <taxon>Magnoliopsida</taxon>
        <taxon>eudicotyledons</taxon>
        <taxon>Gunneridae</taxon>
        <taxon>Pentapetalae</taxon>
        <taxon>rosids</taxon>
        <taxon>fabids</taxon>
        <taxon>Fagales</taxon>
        <taxon>Betulaceae</taxon>
        <taxon>Carpinus</taxon>
    </lineage>
</organism>
<proteinExistence type="inferred from homology"/>
<dbReference type="InterPro" id="IPR011989">
    <property type="entry name" value="ARM-like"/>
</dbReference>
<dbReference type="GO" id="GO:0031267">
    <property type="term" value="F:small GTPase binding"/>
    <property type="evidence" value="ECO:0007669"/>
    <property type="project" value="InterPro"/>
</dbReference>
<accession>A0A5N6KZP1</accession>
<sequence>MAGAQAEIADLLQASLNPAQQKQAEAAIRERETQPNFSLALLQIAATDSFPLTTRLSSSLYFKNLIRRKWTDVDGNHGFAPDEVSAIKREIVGLMTQVPSNIQAQLGDAVTVIAESDFWQRWDTLIDDLVSRLNPETPLVNNGVLQVAHAIFKRWRPLFRSDDLYTEINHVVEKFCTPFLSLLQATDAKIEANAGNKPLLEQYTNTLNISIKLLHDLSCQDVPEPLVENLKGICGLLEKYLEYDNPLLRTDDDDEVGLLENTKGEILELLTLWVKKYEDDVNPYVGQFANTSWTLLTNVGPEVKYDGLASRALLFLTSVTGIKQHAESFNNEEILKQVIEKVILPNLALRESDIEMFEDEPIEFIRRDLEGTDSETRRRAATDFLRQLMRQFSNRVTTLTMTYVNHYLAEFTSNPAANWKSKDTAIYLFCSIAATGTVTSTHGVTIMNPDVNLLEFFQTNIAASLVTDQSHQILQVDAIKFLYLFRSQLSPQHWQEAFPLLVKHIGSPNYVVRTYAAIAIERILYITDPTTNQPYVTRDQLRPLTADILKSLFILITRDTAAEKIQENEFFMRCIMRVLISVREDIQPHLELVLNNFINIVKVIRHNPSNPQFYYYLFEGIGALIRFTAPAEPDKLEKAFYQPFAEILTDNVQEFMPYVFQLFAALLEANPSGALSEYYQSLIQPILTPSLWESKGNIPALARLLSSLVSRGGEFIANNNLLESVLVIFQKLIASKLQDGFGFDILEAVLASVPKPALEPFFTPMLNLLFTRLSSSKTESFTLRFVRLYHLFSALPNLGTDLFITISEQVQANVFTQLYLSIILPDTQKLTKPFDRKIAVVSLTKNLGDSEAFAEKYAKGWGFTCEAMLKLMLNPPVPPAQDDAIHDQDVDDAAFGVGFTALTTCRRPVRDPFPEVQDVRAWIGSYLKDADSRHGGRVTRFVGERLNDEQRGALVAYMGA</sequence>
<evidence type="ECO:0000256" key="5">
    <source>
        <dbReference type="ARBA" id="ARBA00022490"/>
    </source>
</evidence>
<dbReference type="GO" id="GO:0005635">
    <property type="term" value="C:nuclear envelope"/>
    <property type="evidence" value="ECO:0007669"/>
    <property type="project" value="TreeGrafter"/>
</dbReference>
<comment type="subcellular location">
    <subcellularLocation>
        <location evidence="2">Cytoplasm</location>
    </subcellularLocation>
    <subcellularLocation>
        <location evidence="1">Nucleus</location>
    </subcellularLocation>
</comment>
<dbReference type="Pfam" id="PF08506">
    <property type="entry name" value="Cse1"/>
    <property type="match status" value="1"/>
</dbReference>
<dbReference type="Gene3D" id="1.25.10.10">
    <property type="entry name" value="Leucine-rich Repeat Variant"/>
    <property type="match status" value="1"/>
</dbReference>
<dbReference type="InterPro" id="IPR005043">
    <property type="entry name" value="XPO2_C"/>
</dbReference>
<dbReference type="PROSITE" id="PS50166">
    <property type="entry name" value="IMPORTIN_B_NT"/>
    <property type="match status" value="1"/>
</dbReference>